<keyword evidence="9" id="KW-1185">Reference proteome</keyword>
<evidence type="ECO:0000313" key="9">
    <source>
        <dbReference type="Proteomes" id="UP001329505"/>
    </source>
</evidence>
<dbReference type="InterPro" id="IPR000644">
    <property type="entry name" value="CBS_dom"/>
</dbReference>
<dbReference type="Proteomes" id="UP000199221">
    <property type="component" value="Unassembled WGS sequence"/>
</dbReference>
<evidence type="ECO:0000313" key="7">
    <source>
        <dbReference type="Proteomes" id="UP000199221"/>
    </source>
</evidence>
<evidence type="ECO:0000256" key="2">
    <source>
        <dbReference type="SAM" id="MobiDB-lite"/>
    </source>
</evidence>
<dbReference type="Gene3D" id="3.90.550.10">
    <property type="entry name" value="Spore Coat Polysaccharide Biosynthesis Protein SpsA, Chain A"/>
    <property type="match status" value="1"/>
</dbReference>
<dbReference type="SUPFAM" id="SSF53448">
    <property type="entry name" value="Nucleotide-diphospho-sugar transferases"/>
    <property type="match status" value="1"/>
</dbReference>
<proteinExistence type="predicted"/>
<dbReference type="Proteomes" id="UP000247620">
    <property type="component" value="Unassembled WGS sequence"/>
</dbReference>
<reference evidence="6 7" key="1">
    <citation type="submission" date="2016-10" db="EMBL/GenBank/DDBJ databases">
        <authorList>
            <person name="de Groot N.N."/>
        </authorList>
    </citation>
    <scope>NUCLEOTIDE SEQUENCE [LARGE SCALE GENOMIC DNA]</scope>
    <source>
        <strain evidence="6 7">LMG 27941</strain>
    </source>
</reference>
<dbReference type="Pfam" id="PF00483">
    <property type="entry name" value="NTP_transferase"/>
    <property type="match status" value="1"/>
</dbReference>
<dbReference type="PROSITE" id="PS51371">
    <property type="entry name" value="CBS"/>
    <property type="match status" value="2"/>
</dbReference>
<feature type="domain" description="CBS" evidence="3">
    <location>
        <begin position="1"/>
        <end position="58"/>
    </location>
</feature>
<reference evidence="5 8" key="2">
    <citation type="submission" date="2018-06" db="EMBL/GenBank/DDBJ databases">
        <title>Pseudomonas diversity within urban Lake Michigan freshwaters.</title>
        <authorList>
            <person name="Batrich M."/>
            <person name="Hatzopoulos T."/>
            <person name="Putonti C."/>
        </authorList>
    </citation>
    <scope>NUCLEOTIDE SEQUENCE [LARGE SCALE GENOMIC DNA]</scope>
    <source>
        <strain evidence="5 8">LBp-160603</strain>
    </source>
</reference>
<protein>
    <submittedName>
        <fullName evidence="6">CBS domain-containing protein</fullName>
    </submittedName>
    <submittedName>
        <fullName evidence="4">Nucleotidyltransferase family protein</fullName>
    </submittedName>
</protein>
<dbReference type="CDD" id="cd04607">
    <property type="entry name" value="CBS_pair_NTP_transferase_assoc"/>
    <property type="match status" value="1"/>
</dbReference>
<dbReference type="InterPro" id="IPR050486">
    <property type="entry name" value="Mannose-1P_guanyltransferase"/>
</dbReference>
<dbReference type="EMBL" id="QJRO01000002">
    <property type="protein sequence ID" value="PYB85412.1"/>
    <property type="molecule type" value="Genomic_DNA"/>
</dbReference>
<evidence type="ECO:0000259" key="3">
    <source>
        <dbReference type="PROSITE" id="PS51371"/>
    </source>
</evidence>
<dbReference type="CDD" id="cd06426">
    <property type="entry name" value="NTP_transferase_like_2"/>
    <property type="match status" value="1"/>
</dbReference>
<dbReference type="RefSeq" id="WP_094010718.1">
    <property type="nucleotide sequence ID" value="NZ_CP128543.1"/>
</dbReference>
<dbReference type="PANTHER" id="PTHR22572">
    <property type="entry name" value="SUGAR-1-PHOSPHATE GUANYL TRANSFERASE"/>
    <property type="match status" value="1"/>
</dbReference>
<keyword evidence="1" id="KW-0129">CBS domain</keyword>
<dbReference type="EMBL" id="FOEQ01000002">
    <property type="protein sequence ID" value="SEQ41092.1"/>
    <property type="molecule type" value="Genomic_DNA"/>
</dbReference>
<evidence type="ECO:0000256" key="1">
    <source>
        <dbReference type="PROSITE-ProRule" id="PRU00703"/>
    </source>
</evidence>
<evidence type="ECO:0000313" key="4">
    <source>
        <dbReference type="EMBL" id="MEE1881919.1"/>
    </source>
</evidence>
<dbReference type="InterPro" id="IPR046342">
    <property type="entry name" value="CBS_dom_sf"/>
</dbReference>
<dbReference type="Gene3D" id="3.10.580.10">
    <property type="entry name" value="CBS-domain"/>
    <property type="match status" value="1"/>
</dbReference>
<evidence type="ECO:0000313" key="5">
    <source>
        <dbReference type="EMBL" id="PYB85412.1"/>
    </source>
</evidence>
<dbReference type="GeneID" id="93676731"/>
<feature type="domain" description="CBS" evidence="3">
    <location>
        <begin position="66"/>
        <end position="122"/>
    </location>
</feature>
<dbReference type="Pfam" id="PF00571">
    <property type="entry name" value="CBS"/>
    <property type="match status" value="2"/>
</dbReference>
<feature type="region of interest" description="Disordered" evidence="2">
    <location>
        <begin position="345"/>
        <end position="364"/>
    </location>
</feature>
<organism evidence="6 7">
    <name type="scientific">Pseudomonas soli</name>
    <dbReference type="NCBI Taxonomy" id="1306993"/>
    <lineage>
        <taxon>Bacteria</taxon>
        <taxon>Pseudomonadati</taxon>
        <taxon>Pseudomonadota</taxon>
        <taxon>Gammaproteobacteria</taxon>
        <taxon>Pseudomonadales</taxon>
        <taxon>Pseudomonadaceae</taxon>
        <taxon>Pseudomonas</taxon>
    </lineage>
</organism>
<dbReference type="EMBL" id="JAZDQQ010000014">
    <property type="protein sequence ID" value="MEE1881919.1"/>
    <property type="molecule type" value="Genomic_DNA"/>
</dbReference>
<sequence>MTKWTNTIVASNHSLRDAISRIDAGGLQMALVLDEERRLLGTLSDGDVRRAILQNVDLDTPVRNVVNQSPVTAHVSASRAEQLGLMRRKTLNHLPLLDDEKRVVGMSTLNDLAGITERPNWVVLMAGGLGQRLRPLTENCPKPMLTIAGKPILECILENFIEQGFRRFYISVNYLADMVRDHFGDGSKWGVQIRYLAETKRLGTAGALSLLPEKPVDPVLVMNGDLLTRARFDSLLEYHIEHDAQATMTVREYDFQVPYGVVKMNGSSIAALDEKPVHSFYVNAGIYVIAPGAVEQIPSDTYYDMPSLFEHLIEKEHSTAAFPLREYWLDIGRLEEFERAQHEWPSQGHLNKPHFTPAGALESI</sequence>
<dbReference type="AlphaFoldDB" id="A0A1H9FT36"/>
<dbReference type="SUPFAM" id="SSF54631">
    <property type="entry name" value="CBS-domain pair"/>
    <property type="match status" value="1"/>
</dbReference>
<gene>
    <name evidence="5" type="ORF">DMX07_05305</name>
    <name evidence="6" type="ORF">SAMN05216230_102638</name>
    <name evidence="4" type="ORF">V0R55_17300</name>
</gene>
<name>A0A1H9FT36_9PSED</name>
<dbReference type="SMART" id="SM00116">
    <property type="entry name" value="CBS"/>
    <property type="match status" value="2"/>
</dbReference>
<evidence type="ECO:0000313" key="8">
    <source>
        <dbReference type="Proteomes" id="UP000247620"/>
    </source>
</evidence>
<dbReference type="Proteomes" id="UP001329505">
    <property type="component" value="Unassembled WGS sequence"/>
</dbReference>
<reference evidence="4 9" key="3">
    <citation type="submission" date="2024-01" db="EMBL/GenBank/DDBJ databases">
        <title>Unpublished Manusciprt.</title>
        <authorList>
            <person name="Duman M."/>
            <person name="Valdes E.G."/>
            <person name="Ajmi N."/>
            <person name="Altun S."/>
            <person name="Saticioglu I.B."/>
        </authorList>
    </citation>
    <scope>NUCLEOTIDE SEQUENCE [LARGE SCALE GENOMIC DNA]</scope>
    <source>
        <strain evidence="4 9">139P</strain>
    </source>
</reference>
<accession>A0A1H9FT36</accession>
<dbReference type="InterPro" id="IPR005835">
    <property type="entry name" value="NTP_transferase_dom"/>
</dbReference>
<evidence type="ECO:0000313" key="6">
    <source>
        <dbReference type="EMBL" id="SEQ41092.1"/>
    </source>
</evidence>
<dbReference type="InterPro" id="IPR029044">
    <property type="entry name" value="Nucleotide-diphossugar_trans"/>
</dbReference>